<evidence type="ECO:0000313" key="8">
    <source>
        <dbReference type="Proteomes" id="UP000465622"/>
    </source>
</evidence>
<dbReference type="InterPro" id="IPR029058">
    <property type="entry name" value="AB_hydrolase_fold"/>
</dbReference>
<accession>A0AAI8XJB9</accession>
<gene>
    <name evidence="7" type="ORF">hbim_01247</name>
    <name evidence="6" type="ORF">MMAGJ_34390</name>
</gene>
<reference evidence="7" key="3">
    <citation type="submission" date="2023-03" db="EMBL/GenBank/DDBJ databases">
        <title>Draft genome sequence of a Mycolicibacterium mageritense strain H4_3_1 isolated from a hybrid biological-inorganic system reactor.</title>
        <authorList>
            <person name="Feng X."/>
            <person name="Kazama D."/>
            <person name="Sato K."/>
            <person name="Kobayashi H."/>
        </authorList>
    </citation>
    <scope>NUCLEOTIDE SEQUENCE</scope>
    <source>
        <strain evidence="7">H4_3_1</strain>
    </source>
</reference>
<comment type="similarity">
    <text evidence="2">Belongs to the GMC oxidoreductase family.</text>
</comment>
<dbReference type="PANTHER" id="PTHR47470">
    <property type="entry name" value="CHOLESTEROL OXIDASE"/>
    <property type="match status" value="1"/>
</dbReference>
<evidence type="ECO:0000256" key="3">
    <source>
        <dbReference type="ARBA" id="ARBA00022630"/>
    </source>
</evidence>
<evidence type="ECO:0008006" key="10">
    <source>
        <dbReference type="Google" id="ProtNLM"/>
    </source>
</evidence>
<protein>
    <recommendedName>
        <fullName evidence="10">Esterase</fullName>
    </recommendedName>
</protein>
<evidence type="ECO:0000256" key="4">
    <source>
        <dbReference type="ARBA" id="ARBA00022827"/>
    </source>
</evidence>
<reference evidence="6 8" key="1">
    <citation type="journal article" date="2019" name="Emerg. Microbes Infect.">
        <title>Comprehensive subspecies identification of 175 nontuberculous mycobacteria species based on 7547 genomic profiles.</title>
        <authorList>
            <person name="Matsumoto Y."/>
            <person name="Kinjo T."/>
            <person name="Motooka D."/>
            <person name="Nabeya D."/>
            <person name="Jung N."/>
            <person name="Uechi K."/>
            <person name="Horii T."/>
            <person name="Iida T."/>
            <person name="Fujita J."/>
            <person name="Nakamura S."/>
        </authorList>
    </citation>
    <scope>NUCLEOTIDE SEQUENCE [LARGE SCALE GENOMIC DNA]</scope>
    <source>
        <strain evidence="6 8">JCM 12375</strain>
    </source>
</reference>
<evidence type="ECO:0000313" key="6">
    <source>
        <dbReference type="EMBL" id="BBX34157.1"/>
    </source>
</evidence>
<dbReference type="SUPFAM" id="SSF53474">
    <property type="entry name" value="alpha/beta-Hydrolases"/>
    <property type="match status" value="1"/>
</dbReference>
<reference evidence="6" key="2">
    <citation type="submission" date="2020-02" db="EMBL/GenBank/DDBJ databases">
        <authorList>
            <person name="Matsumoto Y."/>
            <person name="Motooka D."/>
            <person name="Nakamura S."/>
        </authorList>
    </citation>
    <scope>NUCLEOTIDE SEQUENCE</scope>
    <source>
        <strain evidence="6">JCM 12375</strain>
    </source>
</reference>
<dbReference type="Proteomes" id="UP001241092">
    <property type="component" value="Chromosome"/>
</dbReference>
<evidence type="ECO:0000256" key="2">
    <source>
        <dbReference type="ARBA" id="ARBA00010790"/>
    </source>
</evidence>
<evidence type="ECO:0000313" key="9">
    <source>
        <dbReference type="Proteomes" id="UP001241092"/>
    </source>
</evidence>
<dbReference type="InterPro" id="IPR052542">
    <property type="entry name" value="Cholesterol_Oxidase"/>
</dbReference>
<dbReference type="RefSeq" id="WP_073915794.1">
    <property type="nucleotide sequence ID" value="NZ_AP022567.1"/>
</dbReference>
<evidence type="ECO:0000256" key="1">
    <source>
        <dbReference type="ARBA" id="ARBA00001974"/>
    </source>
</evidence>
<comment type="cofactor">
    <cofactor evidence="1">
        <name>FAD</name>
        <dbReference type="ChEBI" id="CHEBI:57692"/>
    </cofactor>
</comment>
<keyword evidence="8" id="KW-1185">Reference proteome</keyword>
<dbReference type="Proteomes" id="UP000465622">
    <property type="component" value="Chromosome"/>
</dbReference>
<evidence type="ECO:0000256" key="5">
    <source>
        <dbReference type="ARBA" id="ARBA00023002"/>
    </source>
</evidence>
<sequence length="347" mass="38898">MTSTEATELVTEIVPFTAADGMELNLHHVRGPQEPWRGPVILAPGAGVRANLFRAPESVNIVDALVADGWDVWLENWRASIDLPLNDWDLDQAAVLDHPRAVACIIDKTGADTVKALIHCQGSSSFALSAVSGLLPQVDRIVSNAMSLHPVIPRWSQFKITQVVPRITPIFPRLNPRWGTDRPSRWVERAMVAMVNATHRECDNGSCKMVSFTYGSGRPALWAHENLSARTHEWLRAEFGSVPLTFFNQMGASVRRGRLMPTGKFRELPADPMSGPPQTDARFTLIAGEHNRCFLPASQHRTFEYLDSYRRGYHRIHEIRGYGHLDIFMGRYSARDVFPLILEELSA</sequence>
<evidence type="ECO:0000313" key="7">
    <source>
        <dbReference type="EMBL" id="BDY27324.1"/>
    </source>
</evidence>
<keyword evidence="5" id="KW-0560">Oxidoreductase</keyword>
<dbReference type="PANTHER" id="PTHR47470:SF1">
    <property type="entry name" value="FAD-DEPENDENT OXIDOREDUCTASE 2 FAD BINDING DOMAIN-CONTAINING PROTEIN"/>
    <property type="match status" value="1"/>
</dbReference>
<dbReference type="GO" id="GO:0016491">
    <property type="term" value="F:oxidoreductase activity"/>
    <property type="evidence" value="ECO:0007669"/>
    <property type="project" value="UniProtKB-KW"/>
</dbReference>
<dbReference type="Gene3D" id="3.40.50.1820">
    <property type="entry name" value="alpha/beta hydrolase"/>
    <property type="match status" value="1"/>
</dbReference>
<dbReference type="AlphaFoldDB" id="A0AAI8XJB9"/>
<name>A0AAI8XJB9_MYCME</name>
<keyword evidence="4" id="KW-0274">FAD</keyword>
<keyword evidence="3" id="KW-0285">Flavoprotein</keyword>
<proteinExistence type="inferred from homology"/>
<organism evidence="7 9">
    <name type="scientific">Mycolicibacterium mageritense</name>
    <name type="common">Mycobacterium mageritense</name>
    <dbReference type="NCBI Taxonomy" id="53462"/>
    <lineage>
        <taxon>Bacteria</taxon>
        <taxon>Bacillati</taxon>
        <taxon>Actinomycetota</taxon>
        <taxon>Actinomycetes</taxon>
        <taxon>Mycobacteriales</taxon>
        <taxon>Mycobacteriaceae</taxon>
        <taxon>Mycolicibacterium</taxon>
    </lineage>
</organism>
<dbReference type="EMBL" id="AP027452">
    <property type="protein sequence ID" value="BDY27324.1"/>
    <property type="molecule type" value="Genomic_DNA"/>
</dbReference>
<dbReference type="EMBL" id="AP022567">
    <property type="protein sequence ID" value="BBX34157.1"/>
    <property type="molecule type" value="Genomic_DNA"/>
</dbReference>